<dbReference type="AlphaFoldDB" id="A0A5P1F418"/>
<evidence type="ECO:0000313" key="4">
    <source>
        <dbReference type="EMBL" id="ONK73105.1"/>
    </source>
</evidence>
<keyword evidence="1" id="KW-0479">Metal-binding</keyword>
<evidence type="ECO:0000256" key="1">
    <source>
        <dbReference type="PROSITE-ProRule" id="PRU00042"/>
    </source>
</evidence>
<dbReference type="Proteomes" id="UP000243459">
    <property type="component" value="Chromosome 4"/>
</dbReference>
<accession>A0A5P1F418</accession>
<proteinExistence type="predicted"/>
<dbReference type="GO" id="GO:0008270">
    <property type="term" value="F:zinc ion binding"/>
    <property type="evidence" value="ECO:0007669"/>
    <property type="project" value="UniProtKB-KW"/>
</dbReference>
<name>A0A5P1F418_ASPOF</name>
<dbReference type="PROSITE" id="PS50157">
    <property type="entry name" value="ZINC_FINGER_C2H2_2"/>
    <property type="match status" value="1"/>
</dbReference>
<sequence>MYALRTNPNRLRSCRACENCGKEFVSWKSFLEHGKCSTDDDEPEDNDSSFLSLSDADDDFDRGGCAGWTKGKRSRRATYNNKMVVCPSTEEEDLANCLMLLSSARVDPVFASVEPEESCASAK</sequence>
<keyword evidence="1" id="KW-0862">Zinc</keyword>
<feature type="region of interest" description="Disordered" evidence="2">
    <location>
        <begin position="35"/>
        <end position="61"/>
    </location>
</feature>
<dbReference type="PANTHER" id="PTHR47068">
    <property type="entry name" value="OS02G0659100 PROTEIN"/>
    <property type="match status" value="1"/>
</dbReference>
<evidence type="ECO:0000313" key="5">
    <source>
        <dbReference type="Proteomes" id="UP000243459"/>
    </source>
</evidence>
<feature type="domain" description="C2H2-type" evidence="3">
    <location>
        <begin position="15"/>
        <end position="43"/>
    </location>
</feature>
<keyword evidence="5" id="KW-1185">Reference proteome</keyword>
<dbReference type="PANTHER" id="PTHR47068:SF1">
    <property type="entry name" value="OS02G0659100 PROTEIN"/>
    <property type="match status" value="1"/>
</dbReference>
<dbReference type="InterPro" id="IPR013087">
    <property type="entry name" value="Znf_C2H2_type"/>
</dbReference>
<evidence type="ECO:0000256" key="2">
    <source>
        <dbReference type="SAM" id="MobiDB-lite"/>
    </source>
</evidence>
<dbReference type="EMBL" id="CM007384">
    <property type="protein sequence ID" value="ONK73105.1"/>
    <property type="molecule type" value="Genomic_DNA"/>
</dbReference>
<evidence type="ECO:0000259" key="3">
    <source>
        <dbReference type="PROSITE" id="PS50157"/>
    </source>
</evidence>
<dbReference type="Gramene" id="ONK73105">
    <property type="protein sequence ID" value="ONK73105"/>
    <property type="gene ID" value="A4U43_C04F27310"/>
</dbReference>
<gene>
    <name evidence="4" type="ORF">A4U43_C04F27310</name>
</gene>
<reference evidence="5" key="1">
    <citation type="journal article" date="2017" name="Nat. Commun.">
        <title>The asparagus genome sheds light on the origin and evolution of a young Y chromosome.</title>
        <authorList>
            <person name="Harkess A."/>
            <person name="Zhou J."/>
            <person name="Xu C."/>
            <person name="Bowers J.E."/>
            <person name="Van der Hulst R."/>
            <person name="Ayyampalayam S."/>
            <person name="Mercati F."/>
            <person name="Riccardi P."/>
            <person name="McKain M.R."/>
            <person name="Kakrana A."/>
            <person name="Tang H."/>
            <person name="Ray J."/>
            <person name="Groenendijk J."/>
            <person name="Arikit S."/>
            <person name="Mathioni S.M."/>
            <person name="Nakano M."/>
            <person name="Shan H."/>
            <person name="Telgmann-Rauber A."/>
            <person name="Kanno A."/>
            <person name="Yue Z."/>
            <person name="Chen H."/>
            <person name="Li W."/>
            <person name="Chen Y."/>
            <person name="Xu X."/>
            <person name="Zhang Y."/>
            <person name="Luo S."/>
            <person name="Chen H."/>
            <person name="Gao J."/>
            <person name="Mao Z."/>
            <person name="Pires J.C."/>
            <person name="Luo M."/>
            <person name="Kudrna D."/>
            <person name="Wing R.A."/>
            <person name="Meyers B.C."/>
            <person name="Yi K."/>
            <person name="Kong H."/>
            <person name="Lavrijsen P."/>
            <person name="Sunseri F."/>
            <person name="Falavigna A."/>
            <person name="Ye Y."/>
            <person name="Leebens-Mack J.H."/>
            <person name="Chen G."/>
        </authorList>
    </citation>
    <scope>NUCLEOTIDE SEQUENCE [LARGE SCALE GENOMIC DNA]</scope>
    <source>
        <strain evidence="5">cv. DH0086</strain>
    </source>
</reference>
<organism evidence="4 5">
    <name type="scientific">Asparagus officinalis</name>
    <name type="common">Garden asparagus</name>
    <dbReference type="NCBI Taxonomy" id="4686"/>
    <lineage>
        <taxon>Eukaryota</taxon>
        <taxon>Viridiplantae</taxon>
        <taxon>Streptophyta</taxon>
        <taxon>Embryophyta</taxon>
        <taxon>Tracheophyta</taxon>
        <taxon>Spermatophyta</taxon>
        <taxon>Magnoliopsida</taxon>
        <taxon>Liliopsida</taxon>
        <taxon>Asparagales</taxon>
        <taxon>Asparagaceae</taxon>
        <taxon>Asparagoideae</taxon>
        <taxon>Asparagus</taxon>
    </lineage>
</organism>
<protein>
    <recommendedName>
        <fullName evidence="3">C2H2-type domain-containing protein</fullName>
    </recommendedName>
</protein>
<keyword evidence="1" id="KW-0863">Zinc-finger</keyword>